<proteinExistence type="predicted"/>
<dbReference type="EMBL" id="NFIJ01000012">
    <property type="protein sequence ID" value="OUO04604.1"/>
    <property type="molecule type" value="Genomic_DNA"/>
</dbReference>
<dbReference type="Proteomes" id="UP000195975">
    <property type="component" value="Unassembled WGS sequence"/>
</dbReference>
<name>A0A9Q5SQH6_9BACT</name>
<dbReference type="RefSeq" id="WP_021862637.1">
    <property type="nucleotide sequence ID" value="NZ_CALVDK010000012.1"/>
</dbReference>
<comment type="caution">
    <text evidence="1">The sequence shown here is derived from an EMBL/GenBank/DDBJ whole genome shotgun (WGS) entry which is preliminary data.</text>
</comment>
<protein>
    <submittedName>
        <fullName evidence="1">Uncharacterized protein</fullName>
    </submittedName>
</protein>
<evidence type="ECO:0000313" key="2">
    <source>
        <dbReference type="Proteomes" id="UP000195975"/>
    </source>
</evidence>
<evidence type="ECO:0000313" key="1">
    <source>
        <dbReference type="EMBL" id="OUO04604.1"/>
    </source>
</evidence>
<accession>A0A9Q5SQH6</accession>
<gene>
    <name evidence="1" type="ORF">B5F96_12140</name>
</gene>
<dbReference type="AlphaFoldDB" id="A0A9Q5SQH6"/>
<organism evidence="1 2">
    <name type="scientific">Parabacteroides johnsonii</name>
    <dbReference type="NCBI Taxonomy" id="387661"/>
    <lineage>
        <taxon>Bacteria</taxon>
        <taxon>Pseudomonadati</taxon>
        <taxon>Bacteroidota</taxon>
        <taxon>Bacteroidia</taxon>
        <taxon>Bacteroidales</taxon>
        <taxon>Tannerellaceae</taxon>
        <taxon>Parabacteroides</taxon>
    </lineage>
</organism>
<sequence>MWKRLISLPFYPTSTTDQQWLCAYNSFDLLEQVDIEELKRSEILLLEKRDQLVKILENLKEDDNPVIMVATLKH</sequence>
<reference evidence="2" key="1">
    <citation type="submission" date="2017-04" db="EMBL/GenBank/DDBJ databases">
        <title>Function of individual gut microbiota members based on whole genome sequencing of pure cultures obtained from chicken caecum.</title>
        <authorList>
            <person name="Medvecky M."/>
            <person name="Cejkova D."/>
            <person name="Polansky O."/>
            <person name="Karasova D."/>
            <person name="Kubasova T."/>
            <person name="Cizek A."/>
            <person name="Rychlik I."/>
        </authorList>
    </citation>
    <scope>NUCLEOTIDE SEQUENCE [LARGE SCALE GENOMIC DNA]</scope>
    <source>
        <strain evidence="2">An42</strain>
    </source>
</reference>